<evidence type="ECO:0000313" key="1">
    <source>
        <dbReference type="EMBL" id="EOH89922.1"/>
    </source>
</evidence>
<accession>A0ABN0KHM2</accession>
<dbReference type="InterPro" id="IPR034660">
    <property type="entry name" value="DinB/YfiT-like"/>
</dbReference>
<evidence type="ECO:0000313" key="2">
    <source>
        <dbReference type="Proteomes" id="UP000013866"/>
    </source>
</evidence>
<proteinExistence type="predicted"/>
<name>A0ABN0KHM2_9ENTE</name>
<sequence length="123" mass="14888">MIHLYERHQLLLQWINSNLQGEGKKFLPEPYNWRNYGEMNQEFVEKYQGTSLATAKKLLKESHQQVMSMLRLFKNEELFQKKQFAWIGNTTLGSYFISSTASHYEWGIKKVKRYKKYKVRKFK</sequence>
<dbReference type="Pfam" id="PF08020">
    <property type="entry name" value="DUF1706"/>
    <property type="match status" value="1"/>
</dbReference>
<gene>
    <name evidence="1" type="ORF">UAO_01166</name>
</gene>
<dbReference type="PANTHER" id="PTHR40658">
    <property type="match status" value="1"/>
</dbReference>
<comment type="caution">
    <text evidence="1">The sequence shown here is derived from an EMBL/GenBank/DDBJ whole genome shotgun (WGS) entry which is preliminary data.</text>
</comment>
<dbReference type="InterPro" id="IPR012550">
    <property type="entry name" value="DUF1706"/>
</dbReference>
<dbReference type="Proteomes" id="UP000013866">
    <property type="component" value="Unassembled WGS sequence"/>
</dbReference>
<protein>
    <submittedName>
        <fullName evidence="1">Uncharacterized protein</fullName>
    </submittedName>
</protein>
<dbReference type="EMBL" id="AJAN01000021">
    <property type="protein sequence ID" value="EOH89922.1"/>
    <property type="molecule type" value="Genomic_DNA"/>
</dbReference>
<dbReference type="Gene3D" id="1.20.120.450">
    <property type="entry name" value="dinb family like domain"/>
    <property type="match status" value="1"/>
</dbReference>
<reference evidence="1 2" key="1">
    <citation type="submission" date="2013-02" db="EMBL/GenBank/DDBJ databases">
        <title>The Genome Sequence of Enterococcus villorum ATCC_700913.</title>
        <authorList>
            <consortium name="The Broad Institute Genome Sequencing Platform"/>
            <consortium name="The Broad Institute Genome Sequencing Center for Infectious Disease"/>
            <person name="Earl A.M."/>
            <person name="Gilmore M.S."/>
            <person name="Lebreton F."/>
            <person name="Walker B."/>
            <person name="Young S.K."/>
            <person name="Zeng Q."/>
            <person name="Gargeya S."/>
            <person name="Fitzgerald M."/>
            <person name="Haas B."/>
            <person name="Abouelleil A."/>
            <person name="Alvarado L."/>
            <person name="Arachchi H.M."/>
            <person name="Berlin A.M."/>
            <person name="Chapman S.B."/>
            <person name="Dewar J."/>
            <person name="Goldberg J."/>
            <person name="Griggs A."/>
            <person name="Gujja S."/>
            <person name="Hansen M."/>
            <person name="Howarth C."/>
            <person name="Imamovic A."/>
            <person name="Larimer J."/>
            <person name="McCowan C."/>
            <person name="Murphy C."/>
            <person name="Neiman D."/>
            <person name="Pearson M."/>
            <person name="Priest M."/>
            <person name="Roberts A."/>
            <person name="Saif S."/>
            <person name="Shea T."/>
            <person name="Sisk P."/>
            <person name="Sykes S."/>
            <person name="Wortman J."/>
            <person name="Nusbaum C."/>
            <person name="Birren B."/>
        </authorList>
    </citation>
    <scope>NUCLEOTIDE SEQUENCE [LARGE SCALE GENOMIC DNA]</scope>
    <source>
        <strain evidence="1 2">ATCC 700913</strain>
    </source>
</reference>
<dbReference type="RefSeq" id="WP_010751110.1">
    <property type="nucleotide sequence ID" value="NZ_KB946285.1"/>
</dbReference>
<dbReference type="PANTHER" id="PTHR40658:SF4">
    <property type="entry name" value="HYPOTHETICAL CYTOSOLIC PROTEIN"/>
    <property type="match status" value="1"/>
</dbReference>
<keyword evidence="2" id="KW-1185">Reference proteome</keyword>
<organism evidence="1 2">
    <name type="scientific">Enterococcus villorum ATCC 700913</name>
    <dbReference type="NCBI Taxonomy" id="1158604"/>
    <lineage>
        <taxon>Bacteria</taxon>
        <taxon>Bacillati</taxon>
        <taxon>Bacillota</taxon>
        <taxon>Bacilli</taxon>
        <taxon>Lactobacillales</taxon>
        <taxon>Enterococcaceae</taxon>
        <taxon>Enterococcus</taxon>
    </lineage>
</organism>